<keyword evidence="7" id="KW-1185">Reference proteome</keyword>
<dbReference type="EMBL" id="PVZF01000020">
    <property type="protein sequence ID" value="PRY09764.1"/>
    <property type="molecule type" value="Genomic_DNA"/>
</dbReference>
<protein>
    <submittedName>
        <fullName evidence="6">DNA-binding transcriptional LysR family regulator</fullName>
    </submittedName>
</protein>
<keyword evidence="2" id="KW-0805">Transcription regulation</keyword>
<dbReference type="Pfam" id="PF00126">
    <property type="entry name" value="HTH_1"/>
    <property type="match status" value="1"/>
</dbReference>
<accession>A0A2T0QWK2</accession>
<evidence type="ECO:0000313" key="7">
    <source>
        <dbReference type="Proteomes" id="UP000238083"/>
    </source>
</evidence>
<dbReference type="SUPFAM" id="SSF53850">
    <property type="entry name" value="Periplasmic binding protein-like II"/>
    <property type="match status" value="1"/>
</dbReference>
<dbReference type="SUPFAM" id="SSF46785">
    <property type="entry name" value="Winged helix' DNA-binding domain"/>
    <property type="match status" value="1"/>
</dbReference>
<dbReference type="PANTHER" id="PTHR30537:SF3">
    <property type="entry name" value="TRANSCRIPTIONAL REGULATORY PROTEIN"/>
    <property type="match status" value="1"/>
</dbReference>
<dbReference type="InterPro" id="IPR000847">
    <property type="entry name" value="LysR_HTH_N"/>
</dbReference>
<evidence type="ECO:0000256" key="3">
    <source>
        <dbReference type="ARBA" id="ARBA00023125"/>
    </source>
</evidence>
<gene>
    <name evidence="6" type="ORF">CLV37_12016</name>
</gene>
<dbReference type="FunFam" id="1.10.10.10:FF:000001">
    <property type="entry name" value="LysR family transcriptional regulator"/>
    <property type="match status" value="1"/>
</dbReference>
<dbReference type="Gene3D" id="3.40.190.290">
    <property type="match status" value="1"/>
</dbReference>
<dbReference type="InterPro" id="IPR036388">
    <property type="entry name" value="WH-like_DNA-bd_sf"/>
</dbReference>
<proteinExistence type="inferred from homology"/>
<dbReference type="PROSITE" id="PS50931">
    <property type="entry name" value="HTH_LYSR"/>
    <property type="match status" value="1"/>
</dbReference>
<dbReference type="InterPro" id="IPR036390">
    <property type="entry name" value="WH_DNA-bd_sf"/>
</dbReference>
<dbReference type="GO" id="GO:0006351">
    <property type="term" value="P:DNA-templated transcription"/>
    <property type="evidence" value="ECO:0007669"/>
    <property type="project" value="TreeGrafter"/>
</dbReference>
<evidence type="ECO:0000256" key="2">
    <source>
        <dbReference type="ARBA" id="ARBA00023015"/>
    </source>
</evidence>
<dbReference type="Gene3D" id="1.10.10.10">
    <property type="entry name" value="Winged helix-like DNA-binding domain superfamily/Winged helix DNA-binding domain"/>
    <property type="match status" value="1"/>
</dbReference>
<dbReference type="InterPro" id="IPR005119">
    <property type="entry name" value="LysR_subst-bd"/>
</dbReference>
<keyword evidence="3 6" id="KW-0238">DNA-binding</keyword>
<evidence type="ECO:0000313" key="6">
    <source>
        <dbReference type="EMBL" id="PRY09764.1"/>
    </source>
</evidence>
<dbReference type="GO" id="GO:0043565">
    <property type="term" value="F:sequence-specific DNA binding"/>
    <property type="evidence" value="ECO:0007669"/>
    <property type="project" value="TreeGrafter"/>
</dbReference>
<dbReference type="AlphaFoldDB" id="A0A2T0QWK2"/>
<name>A0A2T0QWK2_9ACTN</name>
<dbReference type="Pfam" id="PF03466">
    <property type="entry name" value="LysR_substrate"/>
    <property type="match status" value="1"/>
</dbReference>
<dbReference type="PANTHER" id="PTHR30537">
    <property type="entry name" value="HTH-TYPE TRANSCRIPTIONAL REGULATOR"/>
    <property type="match status" value="1"/>
</dbReference>
<comment type="similarity">
    <text evidence="1">Belongs to the LysR transcriptional regulatory family.</text>
</comment>
<feature type="domain" description="HTH lysR-type" evidence="5">
    <location>
        <begin position="9"/>
        <end position="66"/>
    </location>
</feature>
<evidence type="ECO:0000256" key="4">
    <source>
        <dbReference type="ARBA" id="ARBA00023163"/>
    </source>
</evidence>
<dbReference type="OrthoDB" id="3176554at2"/>
<keyword evidence="4" id="KW-0804">Transcription</keyword>
<comment type="caution">
    <text evidence="6">The sequence shown here is derived from an EMBL/GenBank/DDBJ whole genome shotgun (WGS) entry which is preliminary data.</text>
</comment>
<sequence length="314" mass="34544">MTGQDPFDFRADDLRYLVAVADSGRVVSAAKALGVDHSTVSRRLQALERSLGVRLLDRGPDGWNLTDKGQEVLEHARTVVKAMSTVAQVASGSGSTSLSGTVRVTAADGFGAVFVVPALARVREQHPSLNVELVTGARELTLRESSFDLAVTVGVPTTRLFNERLCEYDNAFFASDEYLARHGDPTSLAELSHHPLVFFVDAMERIHELDVAEHVPEPNVRFSSNNIFAMLEAVRLGVGVGLLSKFMAERVPGLRPVAAYVPPARVPVTLVARRESVRRREVLVVREALQQEVRDRRHELIWTRGTKDDASRTT</sequence>
<reference evidence="6 7" key="1">
    <citation type="submission" date="2018-03" db="EMBL/GenBank/DDBJ databases">
        <title>Genomic Encyclopedia of Archaeal and Bacterial Type Strains, Phase II (KMG-II): from individual species to whole genera.</title>
        <authorList>
            <person name="Goeker M."/>
        </authorList>
    </citation>
    <scope>NUCLEOTIDE SEQUENCE [LARGE SCALE GENOMIC DNA]</scope>
    <source>
        <strain evidence="6 7">DSM 19711</strain>
    </source>
</reference>
<organism evidence="6 7">
    <name type="scientific">Kineococcus rhizosphaerae</name>
    <dbReference type="NCBI Taxonomy" id="559628"/>
    <lineage>
        <taxon>Bacteria</taxon>
        <taxon>Bacillati</taxon>
        <taxon>Actinomycetota</taxon>
        <taxon>Actinomycetes</taxon>
        <taxon>Kineosporiales</taxon>
        <taxon>Kineosporiaceae</taxon>
        <taxon>Kineococcus</taxon>
    </lineage>
</organism>
<dbReference type="RefSeq" id="WP_106215476.1">
    <property type="nucleotide sequence ID" value="NZ_PVZF01000020.1"/>
</dbReference>
<dbReference type="Proteomes" id="UP000238083">
    <property type="component" value="Unassembled WGS sequence"/>
</dbReference>
<dbReference type="GO" id="GO:0003700">
    <property type="term" value="F:DNA-binding transcription factor activity"/>
    <property type="evidence" value="ECO:0007669"/>
    <property type="project" value="InterPro"/>
</dbReference>
<evidence type="ECO:0000256" key="1">
    <source>
        <dbReference type="ARBA" id="ARBA00009437"/>
    </source>
</evidence>
<dbReference type="InterPro" id="IPR058163">
    <property type="entry name" value="LysR-type_TF_proteobact-type"/>
</dbReference>
<evidence type="ECO:0000259" key="5">
    <source>
        <dbReference type="PROSITE" id="PS50931"/>
    </source>
</evidence>